<feature type="non-terminal residue" evidence="3">
    <location>
        <position position="1"/>
    </location>
</feature>
<accession>A0ABX0LK18</accession>
<dbReference type="PANTHER" id="PTHR46401:SF2">
    <property type="entry name" value="GLYCOSYLTRANSFERASE WBBK-RELATED"/>
    <property type="match status" value="1"/>
</dbReference>
<dbReference type="RefSeq" id="WP_166454423.1">
    <property type="nucleotide sequence ID" value="NZ_JAAOMA010000103.1"/>
</dbReference>
<dbReference type="Proteomes" id="UP001515641">
    <property type="component" value="Unassembled WGS sequence"/>
</dbReference>
<gene>
    <name evidence="3" type="ORF">HA052_26970</name>
</gene>
<organism evidence="3 4">
    <name type="scientific">Chromobacterium fluminis</name>
    <dbReference type="NCBI Taxonomy" id="3044269"/>
    <lineage>
        <taxon>Bacteria</taxon>
        <taxon>Pseudomonadati</taxon>
        <taxon>Pseudomonadota</taxon>
        <taxon>Betaproteobacteria</taxon>
        <taxon>Neisseriales</taxon>
        <taxon>Chromobacteriaceae</taxon>
        <taxon>Chromobacterium</taxon>
    </lineage>
</organism>
<evidence type="ECO:0000256" key="1">
    <source>
        <dbReference type="ARBA" id="ARBA00022679"/>
    </source>
</evidence>
<reference evidence="3 4" key="1">
    <citation type="submission" date="2020-03" db="EMBL/GenBank/DDBJ databases">
        <title>Draft genome sequence of environmentally isolated cultures.</title>
        <authorList>
            <person name="Wilson H.S."/>
            <person name="De Leon M.E."/>
        </authorList>
    </citation>
    <scope>NUCLEOTIDE SEQUENCE [LARGE SCALE GENOMIC DNA]</scope>
    <source>
        <strain evidence="3 4">HSC-31F16</strain>
    </source>
</reference>
<evidence type="ECO:0000313" key="4">
    <source>
        <dbReference type="Proteomes" id="UP001515641"/>
    </source>
</evidence>
<dbReference type="EMBL" id="JAAOMA010000103">
    <property type="protein sequence ID" value="NHR08835.1"/>
    <property type="molecule type" value="Genomic_DNA"/>
</dbReference>
<keyword evidence="4" id="KW-1185">Reference proteome</keyword>
<evidence type="ECO:0000313" key="3">
    <source>
        <dbReference type="EMBL" id="NHR08835.1"/>
    </source>
</evidence>
<proteinExistence type="predicted"/>
<protein>
    <submittedName>
        <fullName evidence="3">Glycosyltransferase</fullName>
    </submittedName>
</protein>
<dbReference type="InterPro" id="IPR001296">
    <property type="entry name" value="Glyco_trans_1"/>
</dbReference>
<comment type="caution">
    <text evidence="3">The sequence shown here is derived from an EMBL/GenBank/DDBJ whole genome shotgun (WGS) entry which is preliminary data.</text>
</comment>
<sequence length="220" mass="23995">VQIQHEGIRCGQLGPDPTATLTLPNGRTLRAGQPIVSYVARNLEPYRGFHTFMRALPALLRQRPDSQIVIVGGDGVSYGSAPRDAASWREKLLREHPVDPERVHFLGKVPYEVYRQVLQVSAAHVYLTYPFVLSWSLLEAMASGCRIVASDTAPVREVIRDGENGELTDFFDAAALAEKVGAALETDGGGLRRAARETAGRYSVEAGLAGYRRLLGLPAE</sequence>
<dbReference type="Gene3D" id="3.40.50.2000">
    <property type="entry name" value="Glycogen Phosphorylase B"/>
    <property type="match status" value="1"/>
</dbReference>
<name>A0ABX0LK18_9NEIS</name>
<evidence type="ECO:0000259" key="2">
    <source>
        <dbReference type="Pfam" id="PF00534"/>
    </source>
</evidence>
<dbReference type="Pfam" id="PF00534">
    <property type="entry name" value="Glycos_transf_1"/>
    <property type="match status" value="1"/>
</dbReference>
<dbReference type="PANTHER" id="PTHR46401">
    <property type="entry name" value="GLYCOSYLTRANSFERASE WBBK-RELATED"/>
    <property type="match status" value="1"/>
</dbReference>
<feature type="domain" description="Glycosyl transferase family 1" evidence="2">
    <location>
        <begin position="31"/>
        <end position="198"/>
    </location>
</feature>
<dbReference type="SUPFAM" id="SSF53756">
    <property type="entry name" value="UDP-Glycosyltransferase/glycogen phosphorylase"/>
    <property type="match status" value="1"/>
</dbReference>
<keyword evidence="1" id="KW-0808">Transferase</keyword>